<dbReference type="AlphaFoldDB" id="A0AAJ7DVW7"/>
<sequence>MIFDGLPSTEGSMPLSEFRKKKLLFVFNTFFDVNQSGSIDIKDFDLAVHKICEARGWAANHPRFQQTKDTLNIVWDGLRKRADADNDGQISRDEWYSMWEEYAKDPEHAVEWQQTYMNLVFDLEDTSGDGSIDETEFSQVCRSYGVEENESREAFKKLQVGNEVTREKFEKLWQQFFSSDDPTSAGNFIFGKTVY</sequence>
<evidence type="ECO:0000313" key="3">
    <source>
        <dbReference type="Proteomes" id="UP000695007"/>
    </source>
</evidence>
<evidence type="ECO:0000313" key="4">
    <source>
        <dbReference type="RefSeq" id="XP_011498358.1"/>
    </source>
</evidence>
<dbReference type="InterPro" id="IPR011992">
    <property type="entry name" value="EF-hand-dom_pair"/>
</dbReference>
<dbReference type="KEGG" id="csol:105362591"/>
<feature type="domain" description="EF-hand" evidence="2">
    <location>
        <begin position="80"/>
        <end position="105"/>
    </location>
</feature>
<dbReference type="SUPFAM" id="SSF47473">
    <property type="entry name" value="EF-hand"/>
    <property type="match status" value="1"/>
</dbReference>
<evidence type="ECO:0000256" key="1">
    <source>
        <dbReference type="ARBA" id="ARBA00022837"/>
    </source>
</evidence>
<keyword evidence="3" id="KW-1185">Reference proteome</keyword>
<dbReference type="CTD" id="6342"/>
<organism evidence="3 4">
    <name type="scientific">Ceratosolen solmsi marchali</name>
    <dbReference type="NCBI Taxonomy" id="326594"/>
    <lineage>
        <taxon>Eukaryota</taxon>
        <taxon>Metazoa</taxon>
        <taxon>Ecdysozoa</taxon>
        <taxon>Arthropoda</taxon>
        <taxon>Hexapoda</taxon>
        <taxon>Insecta</taxon>
        <taxon>Pterygota</taxon>
        <taxon>Neoptera</taxon>
        <taxon>Endopterygota</taxon>
        <taxon>Hymenoptera</taxon>
        <taxon>Apocrita</taxon>
        <taxon>Proctotrupomorpha</taxon>
        <taxon>Chalcidoidea</taxon>
        <taxon>Agaonidae</taxon>
        <taxon>Agaoninae</taxon>
        <taxon>Ceratosolen</taxon>
    </lineage>
</organism>
<reference evidence="4" key="1">
    <citation type="submission" date="2025-08" db="UniProtKB">
        <authorList>
            <consortium name="RefSeq"/>
        </authorList>
    </citation>
    <scope>IDENTIFICATION</scope>
</reference>
<feature type="domain" description="EF-hand" evidence="2">
    <location>
        <begin position="112"/>
        <end position="147"/>
    </location>
</feature>
<dbReference type="PROSITE" id="PS50222">
    <property type="entry name" value="EF_HAND_2"/>
    <property type="match status" value="2"/>
</dbReference>
<dbReference type="InterPro" id="IPR002048">
    <property type="entry name" value="EF_hand_dom"/>
</dbReference>
<dbReference type="InterPro" id="IPR018247">
    <property type="entry name" value="EF_Hand_1_Ca_BS"/>
</dbReference>
<dbReference type="PROSITE" id="PS00018">
    <property type="entry name" value="EF_HAND_1"/>
    <property type="match status" value="3"/>
</dbReference>
<dbReference type="GO" id="GO:0005509">
    <property type="term" value="F:calcium ion binding"/>
    <property type="evidence" value="ECO:0007669"/>
    <property type="project" value="InterPro"/>
</dbReference>
<name>A0AAJ7DVW7_9HYME</name>
<protein>
    <submittedName>
        <fullName evidence="4">Calexcitin-2 isoform X1</fullName>
    </submittedName>
</protein>
<evidence type="ECO:0000259" key="2">
    <source>
        <dbReference type="PROSITE" id="PS50222"/>
    </source>
</evidence>
<proteinExistence type="predicted"/>
<accession>A0AAJ7DVW7</accession>
<dbReference type="Proteomes" id="UP000695007">
    <property type="component" value="Unplaced"/>
</dbReference>
<dbReference type="RefSeq" id="XP_011498358.1">
    <property type="nucleotide sequence ID" value="XM_011500056.1"/>
</dbReference>
<gene>
    <name evidence="4" type="primary">LOC105362591</name>
</gene>
<dbReference type="Gene3D" id="1.10.238.10">
    <property type="entry name" value="EF-hand"/>
    <property type="match status" value="1"/>
</dbReference>
<dbReference type="Pfam" id="PF13202">
    <property type="entry name" value="EF-hand_5"/>
    <property type="match status" value="2"/>
</dbReference>
<keyword evidence="1" id="KW-0106">Calcium</keyword>
<dbReference type="GeneID" id="105362591"/>